<gene>
    <name evidence="2" type="ORF">VNI00_003834</name>
</gene>
<comment type="caution">
    <text evidence="2">The sequence shown here is derived from an EMBL/GenBank/DDBJ whole genome shotgun (WGS) entry which is preliminary data.</text>
</comment>
<dbReference type="AlphaFoldDB" id="A0AAW0DQ71"/>
<evidence type="ECO:0000313" key="3">
    <source>
        <dbReference type="Proteomes" id="UP001383192"/>
    </source>
</evidence>
<dbReference type="InterPro" id="IPR014347">
    <property type="entry name" value="Tautomerase/MIF_sf"/>
</dbReference>
<dbReference type="InterPro" id="IPR001398">
    <property type="entry name" value="Macrophage_inhib_fac"/>
</dbReference>
<dbReference type="Pfam" id="PF01187">
    <property type="entry name" value="MIF"/>
    <property type="match status" value="1"/>
</dbReference>
<dbReference type="Proteomes" id="UP001383192">
    <property type="component" value="Unassembled WGS sequence"/>
</dbReference>
<protein>
    <recommendedName>
        <fullName evidence="4">Macrophage migration inhibitory factor</fullName>
    </recommendedName>
</protein>
<sequence>MPKITDDLALAMKLSKASGSLLGPLGTQEKYIQVVVEPRKCIVFGGTAEGTYTCTIISVKAGPAEYNQSLVALFTRLMEEELGIPGERGSIFLLNPGINNIGFCGKTADALISHIGLENYLSDGEGSTEAREKGI</sequence>
<reference evidence="2 3" key="1">
    <citation type="submission" date="2024-01" db="EMBL/GenBank/DDBJ databases">
        <title>A draft genome for a cacao thread blight-causing isolate of Paramarasmius palmivorus.</title>
        <authorList>
            <person name="Baruah I.K."/>
            <person name="Bukari Y."/>
            <person name="Amoako-Attah I."/>
            <person name="Meinhardt L.W."/>
            <person name="Bailey B.A."/>
            <person name="Cohen S.P."/>
        </authorList>
    </citation>
    <scope>NUCLEOTIDE SEQUENCE [LARGE SCALE GENOMIC DNA]</scope>
    <source>
        <strain evidence="2 3">GH-12</strain>
    </source>
</reference>
<name>A0AAW0DQ71_9AGAR</name>
<accession>A0AAW0DQ71</accession>
<evidence type="ECO:0008006" key="4">
    <source>
        <dbReference type="Google" id="ProtNLM"/>
    </source>
</evidence>
<proteinExistence type="inferred from homology"/>
<dbReference type="SUPFAM" id="SSF55331">
    <property type="entry name" value="Tautomerase/MIF"/>
    <property type="match status" value="1"/>
</dbReference>
<dbReference type="EMBL" id="JAYKXP010000010">
    <property type="protein sequence ID" value="KAK7053215.1"/>
    <property type="molecule type" value="Genomic_DNA"/>
</dbReference>
<keyword evidence="3" id="KW-1185">Reference proteome</keyword>
<comment type="similarity">
    <text evidence="1">Belongs to the MIF family.</text>
</comment>
<dbReference type="Gene3D" id="3.30.429.10">
    <property type="entry name" value="Macrophage Migration Inhibitory Factor"/>
    <property type="match status" value="1"/>
</dbReference>
<evidence type="ECO:0000313" key="2">
    <source>
        <dbReference type="EMBL" id="KAK7053215.1"/>
    </source>
</evidence>
<organism evidence="2 3">
    <name type="scientific">Paramarasmius palmivorus</name>
    <dbReference type="NCBI Taxonomy" id="297713"/>
    <lineage>
        <taxon>Eukaryota</taxon>
        <taxon>Fungi</taxon>
        <taxon>Dikarya</taxon>
        <taxon>Basidiomycota</taxon>
        <taxon>Agaricomycotina</taxon>
        <taxon>Agaricomycetes</taxon>
        <taxon>Agaricomycetidae</taxon>
        <taxon>Agaricales</taxon>
        <taxon>Marasmiineae</taxon>
        <taxon>Marasmiaceae</taxon>
        <taxon>Paramarasmius</taxon>
    </lineage>
</organism>
<evidence type="ECO:0000256" key="1">
    <source>
        <dbReference type="ARBA" id="ARBA00005851"/>
    </source>
</evidence>